<sequence>MKHPKVSNKPIKVQVRRTFLKIIAASVLATAITYILTLILLIYHEQNTILPANYYEQQIPAIYKYIEKKGEVLLGSSEKDRLEEIIPIEGMEYQVLNAAGDILYGTYNATVINNSKDIYYKLNKTEGYKGSYIHYIPVLSADDNKTLQGVVLLIYDLKLGYTNNYYRFIYTFAFTTALLPPFIYIILFTLIFSKRFANGINKPLSMLMTAYQKVGEKDLDFEIIYESGDELGQLCNAFNKMKEALKHSLEYQWKLEQERIDTIQNLAHDLKTPISNLMIYAESLLSQDNHSNDKLNRYLQVIHDNAERSVQLVSQMQYTTDLEYDESHLLLAPVNITDFVHAKLAEYELKASRKKIIITFNSSNAYGANFYIDIEKLERILDNVLSNAVSYTPTGGTISVFLKIKNNYIHYTIQDTGIGFQGKVIEKATQRFYRGDNARNSETGHSGLGLYISKQLLEKMNGSLTVGNSETGGARVEIWHKIYHQT</sequence>
<keyword evidence="10 11" id="KW-0472">Membrane</keyword>
<dbReference type="Pfam" id="PF00512">
    <property type="entry name" value="HisKA"/>
    <property type="match status" value="1"/>
</dbReference>
<dbReference type="InterPro" id="IPR003594">
    <property type="entry name" value="HATPase_dom"/>
</dbReference>
<keyword evidence="4" id="KW-0597">Phosphoprotein</keyword>
<evidence type="ECO:0000259" key="13">
    <source>
        <dbReference type="PROSITE" id="PS50885"/>
    </source>
</evidence>
<dbReference type="GO" id="GO:0000155">
    <property type="term" value="F:phosphorelay sensor kinase activity"/>
    <property type="evidence" value="ECO:0007669"/>
    <property type="project" value="InterPro"/>
</dbReference>
<evidence type="ECO:0000256" key="5">
    <source>
        <dbReference type="ARBA" id="ARBA00022679"/>
    </source>
</evidence>
<dbReference type="AlphaFoldDB" id="A0A6S6R5F9"/>
<dbReference type="SMART" id="SM00387">
    <property type="entry name" value="HATPase_c"/>
    <property type="match status" value="1"/>
</dbReference>
<evidence type="ECO:0000256" key="10">
    <source>
        <dbReference type="ARBA" id="ARBA00023136"/>
    </source>
</evidence>
<reference evidence="14 15" key="1">
    <citation type="journal article" date="2016" name="Int. J. Syst. Evol. Microbiol.">
        <title>Descriptions of Anaerotaenia torta gen. nov., sp. nov. and Anaerocolumna cellulosilytica gen. nov., sp. nov. isolated from a methanogenic reactor of cattle waste.</title>
        <authorList>
            <person name="Uek A."/>
            <person name="Ohtaki Y."/>
            <person name="Kaku N."/>
            <person name="Ueki K."/>
        </authorList>
    </citation>
    <scope>NUCLEOTIDE SEQUENCE [LARGE SCALE GENOMIC DNA]</scope>
    <source>
        <strain evidence="14 15">SN021</strain>
    </source>
</reference>
<keyword evidence="8 11" id="KW-1133">Transmembrane helix</keyword>
<evidence type="ECO:0000256" key="7">
    <source>
        <dbReference type="ARBA" id="ARBA00022777"/>
    </source>
</evidence>
<dbReference type="Gene3D" id="6.10.340.10">
    <property type="match status" value="1"/>
</dbReference>
<feature type="transmembrane region" description="Helical" evidence="11">
    <location>
        <begin position="20"/>
        <end position="43"/>
    </location>
</feature>
<dbReference type="InterPro" id="IPR003660">
    <property type="entry name" value="HAMP_dom"/>
</dbReference>
<protein>
    <recommendedName>
        <fullName evidence="3">histidine kinase</fullName>
        <ecNumber evidence="3">2.7.13.3</ecNumber>
    </recommendedName>
</protein>
<dbReference type="PANTHER" id="PTHR45528:SF8">
    <property type="entry name" value="HISTIDINE KINASE"/>
    <property type="match status" value="1"/>
</dbReference>
<dbReference type="SMART" id="SM00304">
    <property type="entry name" value="HAMP"/>
    <property type="match status" value="1"/>
</dbReference>
<dbReference type="InterPro" id="IPR036890">
    <property type="entry name" value="HATPase_C_sf"/>
</dbReference>
<name>A0A6S6R5F9_9FIRM</name>
<keyword evidence="9" id="KW-0902">Two-component regulatory system</keyword>
<dbReference type="SMART" id="SM00388">
    <property type="entry name" value="HisKA"/>
    <property type="match status" value="1"/>
</dbReference>
<feature type="domain" description="HAMP" evidence="13">
    <location>
        <begin position="198"/>
        <end position="250"/>
    </location>
</feature>
<feature type="domain" description="Histidine kinase" evidence="12">
    <location>
        <begin position="265"/>
        <end position="484"/>
    </location>
</feature>
<comment type="subcellular location">
    <subcellularLocation>
        <location evidence="2">Membrane</location>
        <topology evidence="2">Multi-pass membrane protein</topology>
    </subcellularLocation>
</comment>
<dbReference type="EC" id="2.7.13.3" evidence="3"/>
<dbReference type="Gene3D" id="3.30.565.10">
    <property type="entry name" value="Histidine kinase-like ATPase, C-terminal domain"/>
    <property type="match status" value="1"/>
</dbReference>
<evidence type="ECO:0000313" key="14">
    <source>
        <dbReference type="EMBL" id="BCJ94650.1"/>
    </source>
</evidence>
<dbReference type="Proteomes" id="UP000515561">
    <property type="component" value="Chromosome"/>
</dbReference>
<dbReference type="Gene3D" id="1.10.287.130">
    <property type="match status" value="1"/>
</dbReference>
<evidence type="ECO:0000256" key="4">
    <source>
        <dbReference type="ARBA" id="ARBA00022553"/>
    </source>
</evidence>
<feature type="transmembrane region" description="Helical" evidence="11">
    <location>
        <begin position="168"/>
        <end position="192"/>
    </location>
</feature>
<dbReference type="InterPro" id="IPR036097">
    <property type="entry name" value="HisK_dim/P_sf"/>
</dbReference>
<dbReference type="CDD" id="cd06225">
    <property type="entry name" value="HAMP"/>
    <property type="match status" value="1"/>
</dbReference>
<gene>
    <name evidence="14" type="primary">spaK</name>
    <name evidence="14" type="ORF">acsn021_22190</name>
</gene>
<dbReference type="InterPro" id="IPR003661">
    <property type="entry name" value="HisK_dim/P_dom"/>
</dbReference>
<dbReference type="SUPFAM" id="SSF158472">
    <property type="entry name" value="HAMP domain-like"/>
    <property type="match status" value="1"/>
</dbReference>
<dbReference type="SUPFAM" id="SSF47384">
    <property type="entry name" value="Homodimeric domain of signal transducing histidine kinase"/>
    <property type="match status" value="1"/>
</dbReference>
<dbReference type="InterPro" id="IPR005467">
    <property type="entry name" value="His_kinase_dom"/>
</dbReference>
<evidence type="ECO:0000259" key="12">
    <source>
        <dbReference type="PROSITE" id="PS50109"/>
    </source>
</evidence>
<keyword evidence="7 14" id="KW-0418">Kinase</keyword>
<dbReference type="Pfam" id="PF02518">
    <property type="entry name" value="HATPase_c"/>
    <property type="match status" value="1"/>
</dbReference>
<evidence type="ECO:0000256" key="11">
    <source>
        <dbReference type="SAM" id="Phobius"/>
    </source>
</evidence>
<dbReference type="PROSITE" id="PS50885">
    <property type="entry name" value="HAMP"/>
    <property type="match status" value="1"/>
</dbReference>
<dbReference type="PROSITE" id="PS50109">
    <property type="entry name" value="HIS_KIN"/>
    <property type="match status" value="1"/>
</dbReference>
<proteinExistence type="predicted"/>
<evidence type="ECO:0000256" key="2">
    <source>
        <dbReference type="ARBA" id="ARBA00004141"/>
    </source>
</evidence>
<keyword evidence="6 11" id="KW-0812">Transmembrane</keyword>
<dbReference type="InterPro" id="IPR050398">
    <property type="entry name" value="HssS/ArlS-like"/>
</dbReference>
<dbReference type="KEGG" id="acel:acsn021_22190"/>
<keyword evidence="5" id="KW-0808">Transferase</keyword>
<evidence type="ECO:0000256" key="8">
    <source>
        <dbReference type="ARBA" id="ARBA00022989"/>
    </source>
</evidence>
<dbReference type="SUPFAM" id="SSF55874">
    <property type="entry name" value="ATPase domain of HSP90 chaperone/DNA topoisomerase II/histidine kinase"/>
    <property type="match status" value="1"/>
</dbReference>
<dbReference type="GO" id="GO:0005886">
    <property type="term" value="C:plasma membrane"/>
    <property type="evidence" value="ECO:0007669"/>
    <property type="project" value="TreeGrafter"/>
</dbReference>
<dbReference type="PANTHER" id="PTHR45528">
    <property type="entry name" value="SENSOR HISTIDINE KINASE CPXA"/>
    <property type="match status" value="1"/>
</dbReference>
<dbReference type="EMBL" id="AP023367">
    <property type="protein sequence ID" value="BCJ94650.1"/>
    <property type="molecule type" value="Genomic_DNA"/>
</dbReference>
<accession>A0A6S6R5F9</accession>
<evidence type="ECO:0000256" key="3">
    <source>
        <dbReference type="ARBA" id="ARBA00012438"/>
    </source>
</evidence>
<evidence type="ECO:0000256" key="1">
    <source>
        <dbReference type="ARBA" id="ARBA00000085"/>
    </source>
</evidence>
<organism evidence="14 15">
    <name type="scientific">Anaerocolumna cellulosilytica</name>
    <dbReference type="NCBI Taxonomy" id="433286"/>
    <lineage>
        <taxon>Bacteria</taxon>
        <taxon>Bacillati</taxon>
        <taxon>Bacillota</taxon>
        <taxon>Clostridia</taxon>
        <taxon>Lachnospirales</taxon>
        <taxon>Lachnospiraceae</taxon>
        <taxon>Anaerocolumna</taxon>
    </lineage>
</organism>
<evidence type="ECO:0000313" key="15">
    <source>
        <dbReference type="Proteomes" id="UP000515561"/>
    </source>
</evidence>
<keyword evidence="15" id="KW-1185">Reference proteome</keyword>
<evidence type="ECO:0000256" key="9">
    <source>
        <dbReference type="ARBA" id="ARBA00023012"/>
    </source>
</evidence>
<evidence type="ECO:0000256" key="6">
    <source>
        <dbReference type="ARBA" id="ARBA00022692"/>
    </source>
</evidence>
<dbReference type="Pfam" id="PF00672">
    <property type="entry name" value="HAMP"/>
    <property type="match status" value="1"/>
</dbReference>
<comment type="catalytic activity">
    <reaction evidence="1">
        <text>ATP + protein L-histidine = ADP + protein N-phospho-L-histidine.</text>
        <dbReference type="EC" id="2.7.13.3"/>
    </reaction>
</comment>
<dbReference type="CDD" id="cd00082">
    <property type="entry name" value="HisKA"/>
    <property type="match status" value="1"/>
</dbReference>